<sequence length="130" mass="14239">MAQQVDYKVSINKAPGGMGLNREIKGGPNTTVLGPITHQIAPILSPNYTNVLQSKTTKKSNESRAVDEWGWVDGDKADLQDFNGNLLQLSSSNRDPQVGLVEQQQVPITTPLVCDVRHPKGRSFYGDPPR</sequence>
<evidence type="ECO:0000313" key="2">
    <source>
        <dbReference type="Proteomes" id="UP000594638"/>
    </source>
</evidence>
<dbReference type="EMBL" id="CACTIH010009089">
    <property type="protein sequence ID" value="CAA3023377.1"/>
    <property type="molecule type" value="Genomic_DNA"/>
</dbReference>
<comment type="caution">
    <text evidence="1">The sequence shown here is derived from an EMBL/GenBank/DDBJ whole genome shotgun (WGS) entry which is preliminary data.</text>
</comment>
<name>A0A8S0UYC6_OLEEU</name>
<dbReference type="AlphaFoldDB" id="A0A8S0UYC6"/>
<dbReference type="Gramene" id="OE9A022680T1">
    <property type="protein sequence ID" value="OE9A022680C1"/>
    <property type="gene ID" value="OE9A022680"/>
</dbReference>
<keyword evidence="2" id="KW-1185">Reference proteome</keyword>
<gene>
    <name evidence="1" type="ORF">OLEA9_A022680</name>
</gene>
<reference evidence="1 2" key="1">
    <citation type="submission" date="2019-12" db="EMBL/GenBank/DDBJ databases">
        <authorList>
            <person name="Alioto T."/>
            <person name="Alioto T."/>
            <person name="Gomez Garrido J."/>
        </authorList>
    </citation>
    <scope>NUCLEOTIDE SEQUENCE [LARGE SCALE GENOMIC DNA]</scope>
</reference>
<protein>
    <submittedName>
        <fullName evidence="1">Uncharacterized protein</fullName>
    </submittedName>
</protein>
<proteinExistence type="predicted"/>
<organism evidence="1 2">
    <name type="scientific">Olea europaea subsp. europaea</name>
    <dbReference type="NCBI Taxonomy" id="158383"/>
    <lineage>
        <taxon>Eukaryota</taxon>
        <taxon>Viridiplantae</taxon>
        <taxon>Streptophyta</taxon>
        <taxon>Embryophyta</taxon>
        <taxon>Tracheophyta</taxon>
        <taxon>Spermatophyta</taxon>
        <taxon>Magnoliopsida</taxon>
        <taxon>eudicotyledons</taxon>
        <taxon>Gunneridae</taxon>
        <taxon>Pentapetalae</taxon>
        <taxon>asterids</taxon>
        <taxon>lamiids</taxon>
        <taxon>Lamiales</taxon>
        <taxon>Oleaceae</taxon>
        <taxon>Oleeae</taxon>
        <taxon>Olea</taxon>
    </lineage>
</organism>
<accession>A0A8S0UYC6</accession>
<evidence type="ECO:0000313" key="1">
    <source>
        <dbReference type="EMBL" id="CAA3023377.1"/>
    </source>
</evidence>
<dbReference type="Proteomes" id="UP000594638">
    <property type="component" value="Unassembled WGS sequence"/>
</dbReference>